<keyword evidence="2" id="KW-1185">Reference proteome</keyword>
<sequence length="265" mass="29468">MVSKGFLGCKSGKGFDIYQEGVKNKSVNSDMDSVLASMNLPPKSEVSSDEDIQYYLVSRALPLHGYGAQKILAWLWKYEAAYGKQFTPCQLLLDHAGSPSKKFYQYQLEDDSAHLDEMPLMMSEEGFENDESDYHTLPRARMTRRKRGLQGLVCGGWKSVCARCWLFEEEEKGYGQVTGDTVLSSVTSRLVHGAVAPGCDWSPADSPGQGAVSGCSQERHRPGQDLLAVFAGRQSVDAEFQLFHQLVNRRVLGQERTDFVPADLI</sequence>
<dbReference type="GO" id="GO:0004300">
    <property type="term" value="F:enoyl-CoA hydratase activity"/>
    <property type="evidence" value="ECO:0007669"/>
    <property type="project" value="TreeGrafter"/>
</dbReference>
<evidence type="ECO:0000313" key="2">
    <source>
        <dbReference type="Proteomes" id="UP000011518"/>
    </source>
</evidence>
<dbReference type="PANTHER" id="PTHR43612">
    <property type="entry name" value="TRIFUNCTIONAL ENZYME SUBUNIT ALPHA"/>
    <property type="match status" value="1"/>
</dbReference>
<dbReference type="Gene3D" id="1.10.1040.50">
    <property type="match status" value="1"/>
</dbReference>
<organism evidence="1 2">
    <name type="scientific">Tupaia chinensis</name>
    <name type="common">Chinese tree shrew</name>
    <name type="synonym">Tupaia belangeri chinensis</name>
    <dbReference type="NCBI Taxonomy" id="246437"/>
    <lineage>
        <taxon>Eukaryota</taxon>
        <taxon>Metazoa</taxon>
        <taxon>Chordata</taxon>
        <taxon>Craniata</taxon>
        <taxon>Vertebrata</taxon>
        <taxon>Euteleostomi</taxon>
        <taxon>Mammalia</taxon>
        <taxon>Eutheria</taxon>
        <taxon>Euarchontoglires</taxon>
        <taxon>Scandentia</taxon>
        <taxon>Tupaiidae</taxon>
        <taxon>Tupaia</taxon>
    </lineage>
</organism>
<accession>L9KZQ7</accession>
<dbReference type="GO" id="GO:0016507">
    <property type="term" value="C:mitochondrial fatty acid beta-oxidation multienzyme complex"/>
    <property type="evidence" value="ECO:0007669"/>
    <property type="project" value="TreeGrafter"/>
</dbReference>
<dbReference type="InterPro" id="IPR050136">
    <property type="entry name" value="FA_oxidation_alpha_subunit"/>
</dbReference>
<dbReference type="GO" id="GO:0016509">
    <property type="term" value="F:long-chain (3S)-3-hydroxyacyl-CoA dehydrogenase (NAD+) activity"/>
    <property type="evidence" value="ECO:0007669"/>
    <property type="project" value="TreeGrafter"/>
</dbReference>
<dbReference type="AlphaFoldDB" id="L9KZQ7"/>
<dbReference type="GO" id="GO:0006635">
    <property type="term" value="P:fatty acid beta-oxidation"/>
    <property type="evidence" value="ECO:0007669"/>
    <property type="project" value="TreeGrafter"/>
</dbReference>
<reference evidence="2" key="1">
    <citation type="submission" date="2012-07" db="EMBL/GenBank/DDBJ databases">
        <title>Genome of the Chinese tree shrew, a rising model animal genetically related to primates.</title>
        <authorList>
            <person name="Zhang G."/>
            <person name="Fan Y."/>
            <person name="Yao Y."/>
            <person name="Huang Z."/>
        </authorList>
    </citation>
    <scope>NUCLEOTIDE SEQUENCE [LARGE SCALE GENOMIC DNA]</scope>
</reference>
<dbReference type="EMBL" id="KB320588">
    <property type="protein sequence ID" value="ELW67974.1"/>
    <property type="molecule type" value="Genomic_DNA"/>
</dbReference>
<gene>
    <name evidence="1" type="ORF">TREES_T100016845</name>
</gene>
<dbReference type="Proteomes" id="UP000011518">
    <property type="component" value="Unassembled WGS sequence"/>
</dbReference>
<protein>
    <submittedName>
        <fullName evidence="1">Trifunctional enzyme subunit alpha, mitochondrial</fullName>
    </submittedName>
</protein>
<dbReference type="eggNOG" id="KOG0210">
    <property type="taxonomic scope" value="Eukaryota"/>
</dbReference>
<name>L9KZQ7_TUPCH</name>
<dbReference type="STRING" id="246437.L9KZQ7"/>
<reference evidence="2" key="2">
    <citation type="journal article" date="2013" name="Nat. Commun.">
        <title>Genome of the Chinese tree shrew.</title>
        <authorList>
            <person name="Fan Y."/>
            <person name="Huang Z.Y."/>
            <person name="Cao C.C."/>
            <person name="Chen C.S."/>
            <person name="Chen Y.X."/>
            <person name="Fan D.D."/>
            <person name="He J."/>
            <person name="Hou H.L."/>
            <person name="Hu L."/>
            <person name="Hu X.T."/>
            <person name="Jiang X.T."/>
            <person name="Lai R."/>
            <person name="Lang Y.S."/>
            <person name="Liang B."/>
            <person name="Liao S.G."/>
            <person name="Mu D."/>
            <person name="Ma Y.Y."/>
            <person name="Niu Y.Y."/>
            <person name="Sun X.Q."/>
            <person name="Xia J.Q."/>
            <person name="Xiao J."/>
            <person name="Xiong Z.Q."/>
            <person name="Xu L."/>
            <person name="Yang L."/>
            <person name="Zhang Y."/>
            <person name="Zhao W."/>
            <person name="Zhao X.D."/>
            <person name="Zheng Y.T."/>
            <person name="Zhou J.M."/>
            <person name="Zhu Y.B."/>
            <person name="Zhang G.J."/>
            <person name="Wang J."/>
            <person name="Yao Y.G."/>
        </authorList>
    </citation>
    <scope>NUCLEOTIDE SEQUENCE [LARGE SCALE GENOMIC DNA]</scope>
</reference>
<dbReference type="PANTHER" id="PTHR43612:SF3">
    <property type="entry name" value="TRIFUNCTIONAL ENZYME SUBUNIT ALPHA, MITOCHONDRIAL"/>
    <property type="match status" value="1"/>
</dbReference>
<evidence type="ECO:0000313" key="1">
    <source>
        <dbReference type="EMBL" id="ELW67974.1"/>
    </source>
</evidence>
<proteinExistence type="predicted"/>
<dbReference type="InParanoid" id="L9KZQ7"/>